<dbReference type="InterPro" id="IPR000571">
    <property type="entry name" value="Znf_CCCH"/>
</dbReference>
<sequence>MAAAPSVGAGGGRGAQCHGRRPNLTLPASLHPTVSEQWQEVLTQQLQTFNPPTSGRDKSRRVISPLAFVRPVPAVPTFNPPTSGRETSRQKLQTFNPPTSGRETSRWNVTRRSWAELSAPQVAEGLAVLLVPLAVSVGSSGFVFWLLPGLLRLSRRLASLAIAKQKRRRWPSEAQGGNQIPPFSGMAEWQSIPSRRKPKASKASASAHPSEDLLKFLAEFKTKECPKKERHGWKQCEYFHHQAKDRRRNPYKDPYLPEDEWNVTGVEKAYHPVIFRTQLCESLARGAKTCQYGSWCAFAHAVQQLREDPSVQYERYTEQFADRLFPKVQRKTLQDYVGTAPPSAAPLTIRKVESVAPLLSRPSGQQTQGLLLKPHEAQIVWSFF</sequence>
<organism evidence="5 6">
    <name type="scientific">Symbiodinium microadriaticum</name>
    <name type="common">Dinoflagellate</name>
    <name type="synonym">Zooxanthella microadriatica</name>
    <dbReference type="NCBI Taxonomy" id="2951"/>
    <lineage>
        <taxon>Eukaryota</taxon>
        <taxon>Sar</taxon>
        <taxon>Alveolata</taxon>
        <taxon>Dinophyceae</taxon>
        <taxon>Suessiales</taxon>
        <taxon>Symbiodiniaceae</taxon>
        <taxon>Symbiodinium</taxon>
    </lineage>
</organism>
<keyword evidence="1" id="KW-0862">Zinc</keyword>
<dbReference type="AlphaFoldDB" id="A0A1Q9CXL2"/>
<feature type="region of interest" description="Disordered" evidence="2">
    <location>
        <begin position="1"/>
        <end position="31"/>
    </location>
</feature>
<evidence type="ECO:0000256" key="2">
    <source>
        <dbReference type="SAM" id="MobiDB-lite"/>
    </source>
</evidence>
<keyword evidence="1" id="KW-0479">Metal-binding</keyword>
<keyword evidence="3" id="KW-0812">Transmembrane</keyword>
<accession>A0A1Q9CXL2</accession>
<dbReference type="EMBL" id="LSRX01000850">
    <property type="protein sequence ID" value="OLP87648.1"/>
    <property type="molecule type" value="Genomic_DNA"/>
</dbReference>
<feature type="compositionally biased region" description="Polar residues" evidence="2">
    <location>
        <begin position="80"/>
        <end position="106"/>
    </location>
</feature>
<feature type="transmembrane region" description="Helical" evidence="3">
    <location>
        <begin position="126"/>
        <end position="147"/>
    </location>
</feature>
<dbReference type="GO" id="GO:0008270">
    <property type="term" value="F:zinc ion binding"/>
    <property type="evidence" value="ECO:0007669"/>
    <property type="project" value="UniProtKB-KW"/>
</dbReference>
<feature type="domain" description="C3H1-type" evidence="4">
    <location>
        <begin position="274"/>
        <end position="303"/>
    </location>
</feature>
<feature type="zinc finger region" description="C3H1-type" evidence="1">
    <location>
        <begin position="274"/>
        <end position="303"/>
    </location>
</feature>
<dbReference type="Pfam" id="PF25512">
    <property type="entry name" value="zf-CCCH_AtC3H23"/>
    <property type="match status" value="1"/>
</dbReference>
<evidence type="ECO:0000256" key="1">
    <source>
        <dbReference type="PROSITE-ProRule" id="PRU00723"/>
    </source>
</evidence>
<name>A0A1Q9CXL2_SYMMI</name>
<dbReference type="Proteomes" id="UP000186817">
    <property type="component" value="Unassembled WGS sequence"/>
</dbReference>
<keyword evidence="6" id="KW-1185">Reference proteome</keyword>
<gene>
    <name evidence="5" type="ORF">AK812_SmicGene31102</name>
</gene>
<keyword evidence="1" id="KW-0863">Zinc-finger</keyword>
<reference evidence="5 6" key="1">
    <citation type="submission" date="2016-02" db="EMBL/GenBank/DDBJ databases">
        <title>Genome analysis of coral dinoflagellate symbionts highlights evolutionary adaptations to a symbiotic lifestyle.</title>
        <authorList>
            <person name="Aranda M."/>
            <person name="Li Y."/>
            <person name="Liew Y.J."/>
            <person name="Baumgarten S."/>
            <person name="Simakov O."/>
            <person name="Wilson M."/>
            <person name="Piel J."/>
            <person name="Ashoor H."/>
            <person name="Bougouffa S."/>
            <person name="Bajic V.B."/>
            <person name="Ryu T."/>
            <person name="Ravasi T."/>
            <person name="Bayer T."/>
            <person name="Micklem G."/>
            <person name="Kim H."/>
            <person name="Bhak J."/>
            <person name="Lajeunesse T.C."/>
            <person name="Voolstra C.R."/>
        </authorList>
    </citation>
    <scope>NUCLEOTIDE SEQUENCE [LARGE SCALE GENOMIC DNA]</scope>
    <source>
        <strain evidence="5 6">CCMP2467</strain>
    </source>
</reference>
<evidence type="ECO:0000259" key="4">
    <source>
        <dbReference type="PROSITE" id="PS50103"/>
    </source>
</evidence>
<dbReference type="PROSITE" id="PS50103">
    <property type="entry name" value="ZF_C3H1"/>
    <property type="match status" value="1"/>
</dbReference>
<proteinExistence type="predicted"/>
<dbReference type="Gene3D" id="4.10.1000.10">
    <property type="entry name" value="Zinc finger, CCCH-type"/>
    <property type="match status" value="1"/>
</dbReference>
<keyword evidence="3" id="KW-0472">Membrane</keyword>
<evidence type="ECO:0000313" key="6">
    <source>
        <dbReference type="Proteomes" id="UP000186817"/>
    </source>
</evidence>
<protein>
    <recommendedName>
        <fullName evidence="4">C3H1-type domain-containing protein</fullName>
    </recommendedName>
</protein>
<feature type="region of interest" description="Disordered" evidence="2">
    <location>
        <begin position="74"/>
        <end position="106"/>
    </location>
</feature>
<keyword evidence="3" id="KW-1133">Transmembrane helix</keyword>
<evidence type="ECO:0000256" key="3">
    <source>
        <dbReference type="SAM" id="Phobius"/>
    </source>
</evidence>
<dbReference type="InterPro" id="IPR057444">
    <property type="entry name" value="Znf-CCCH_AtC3H23-like"/>
</dbReference>
<evidence type="ECO:0000313" key="5">
    <source>
        <dbReference type="EMBL" id="OLP87648.1"/>
    </source>
</evidence>
<comment type="caution">
    <text evidence="5">The sequence shown here is derived from an EMBL/GenBank/DDBJ whole genome shotgun (WGS) entry which is preliminary data.</text>
</comment>